<reference evidence="2" key="1">
    <citation type="journal article" date="2007" name="Nature">
        <title>The grapevine genome sequence suggests ancestral hexaploidization in major angiosperm phyla.</title>
        <authorList>
            <consortium name="The French-Italian Public Consortium for Grapevine Genome Characterization."/>
            <person name="Jaillon O."/>
            <person name="Aury J.-M."/>
            <person name="Noel B."/>
            <person name="Policriti A."/>
            <person name="Clepet C."/>
            <person name="Casagrande A."/>
            <person name="Choisne N."/>
            <person name="Aubourg S."/>
            <person name="Vitulo N."/>
            <person name="Jubin C."/>
            <person name="Vezzi A."/>
            <person name="Legeai F."/>
            <person name="Hugueney P."/>
            <person name="Dasilva C."/>
            <person name="Horner D."/>
            <person name="Mica E."/>
            <person name="Jublot D."/>
            <person name="Poulain J."/>
            <person name="Bruyere C."/>
            <person name="Billault A."/>
            <person name="Segurens B."/>
            <person name="Gouyvenoux M."/>
            <person name="Ugarte E."/>
            <person name="Cattonaro F."/>
            <person name="Anthouard V."/>
            <person name="Vico V."/>
            <person name="Del Fabbro C."/>
            <person name="Alaux M."/>
            <person name="Di Gaspero G."/>
            <person name="Dumas V."/>
            <person name="Felice N."/>
            <person name="Paillard S."/>
            <person name="Juman I."/>
            <person name="Moroldo M."/>
            <person name="Scalabrin S."/>
            <person name="Canaguier A."/>
            <person name="Le Clainche I."/>
            <person name="Malacrida G."/>
            <person name="Durand E."/>
            <person name="Pesole G."/>
            <person name="Laucou V."/>
            <person name="Chatelet P."/>
            <person name="Merdinoglu D."/>
            <person name="Delledonne M."/>
            <person name="Pezzotti M."/>
            <person name="Lecharny A."/>
            <person name="Scarpelli C."/>
            <person name="Artiguenave F."/>
            <person name="Pe M.E."/>
            <person name="Valle G."/>
            <person name="Morgante M."/>
            <person name="Caboche M."/>
            <person name="Adam-Blondon A.-F."/>
            <person name="Weissenbach J."/>
            <person name="Quetier F."/>
            <person name="Wincker P."/>
        </authorList>
    </citation>
    <scope>NUCLEOTIDE SEQUENCE [LARGE SCALE GENOMIC DNA]</scope>
    <source>
        <strain evidence="2">cv. Pinot noir / PN40024</strain>
    </source>
</reference>
<dbReference type="Proteomes" id="UP000009183">
    <property type="component" value="Unassembled WGS sequence, unordered"/>
</dbReference>
<accession>F6H827</accession>
<protein>
    <submittedName>
        <fullName evidence="1">Uncharacterized protein</fullName>
    </submittedName>
</protein>
<dbReference type="InParanoid" id="F6H827"/>
<sequence length="16" mass="1873">MLLQIFKANSTLPPYH</sequence>
<dbReference type="EMBL" id="FN595264">
    <property type="protein sequence ID" value="CCB48370.1"/>
    <property type="molecule type" value="Genomic_DNA"/>
</dbReference>
<dbReference type="HOGENOM" id="CLU_3433341_0_0_1"/>
<dbReference type="AlphaFoldDB" id="F6H827"/>
<gene>
    <name evidence="1" type="ORF">VIT_00s0285g00010</name>
</gene>
<organism evidence="1 2">
    <name type="scientific">Vitis vinifera</name>
    <name type="common">Grape</name>
    <dbReference type="NCBI Taxonomy" id="29760"/>
    <lineage>
        <taxon>Eukaryota</taxon>
        <taxon>Viridiplantae</taxon>
        <taxon>Streptophyta</taxon>
        <taxon>Embryophyta</taxon>
        <taxon>Tracheophyta</taxon>
        <taxon>Spermatophyta</taxon>
        <taxon>Magnoliopsida</taxon>
        <taxon>eudicotyledons</taxon>
        <taxon>Gunneridae</taxon>
        <taxon>Pentapetalae</taxon>
        <taxon>rosids</taxon>
        <taxon>Vitales</taxon>
        <taxon>Vitaceae</taxon>
        <taxon>Viteae</taxon>
        <taxon>Vitis</taxon>
    </lineage>
</organism>
<keyword evidence="2" id="KW-1185">Reference proteome</keyword>
<evidence type="ECO:0000313" key="2">
    <source>
        <dbReference type="Proteomes" id="UP000009183"/>
    </source>
</evidence>
<name>F6H827_VITVI</name>
<evidence type="ECO:0000313" key="1">
    <source>
        <dbReference type="EMBL" id="CCB48370.1"/>
    </source>
</evidence>
<proteinExistence type="predicted"/>